<sequence length="130" mass="14583">MAAKRSRRERPPSSSSEEEVPQATQIDRCLVLIVSFRDTVALLPKAIDTINTISLICMKIVKEDRQWVAKSKGFDDESGPSILLLEDSEEMHEDKDEPPRPRSQRPSSSTSGFTEDHFNLLNGLIDSLIS</sequence>
<proteinExistence type="predicted"/>
<keyword evidence="3" id="KW-1185">Reference proteome</keyword>
<dbReference type="EMBL" id="JBFOLK010000008">
    <property type="protein sequence ID" value="KAL2491953.1"/>
    <property type="molecule type" value="Genomic_DNA"/>
</dbReference>
<evidence type="ECO:0000313" key="3">
    <source>
        <dbReference type="Proteomes" id="UP001604336"/>
    </source>
</evidence>
<reference evidence="3" key="1">
    <citation type="submission" date="2024-07" db="EMBL/GenBank/DDBJ databases">
        <title>Two chromosome-level genome assemblies of Korean endemic species Abeliophyllum distichum and Forsythia ovata (Oleaceae).</title>
        <authorList>
            <person name="Jang H."/>
        </authorList>
    </citation>
    <scope>NUCLEOTIDE SEQUENCE [LARGE SCALE GENOMIC DNA]</scope>
</reference>
<dbReference type="AlphaFoldDB" id="A0ABD1RUF3"/>
<comment type="caution">
    <text evidence="2">The sequence shown here is derived from an EMBL/GenBank/DDBJ whole genome shotgun (WGS) entry which is preliminary data.</text>
</comment>
<accession>A0ABD1RUF3</accession>
<name>A0ABD1RUF3_9LAMI</name>
<protein>
    <submittedName>
        <fullName evidence="2">Uncharacterized protein</fullName>
    </submittedName>
</protein>
<gene>
    <name evidence="2" type="ORF">Adt_27581</name>
</gene>
<organism evidence="2 3">
    <name type="scientific">Abeliophyllum distichum</name>
    <dbReference type="NCBI Taxonomy" id="126358"/>
    <lineage>
        <taxon>Eukaryota</taxon>
        <taxon>Viridiplantae</taxon>
        <taxon>Streptophyta</taxon>
        <taxon>Embryophyta</taxon>
        <taxon>Tracheophyta</taxon>
        <taxon>Spermatophyta</taxon>
        <taxon>Magnoliopsida</taxon>
        <taxon>eudicotyledons</taxon>
        <taxon>Gunneridae</taxon>
        <taxon>Pentapetalae</taxon>
        <taxon>asterids</taxon>
        <taxon>lamiids</taxon>
        <taxon>Lamiales</taxon>
        <taxon>Oleaceae</taxon>
        <taxon>Forsythieae</taxon>
        <taxon>Abeliophyllum</taxon>
    </lineage>
</organism>
<evidence type="ECO:0000313" key="2">
    <source>
        <dbReference type="EMBL" id="KAL2491953.1"/>
    </source>
</evidence>
<dbReference type="Proteomes" id="UP001604336">
    <property type="component" value="Unassembled WGS sequence"/>
</dbReference>
<feature type="region of interest" description="Disordered" evidence="1">
    <location>
        <begin position="1"/>
        <end position="21"/>
    </location>
</feature>
<evidence type="ECO:0000256" key="1">
    <source>
        <dbReference type="SAM" id="MobiDB-lite"/>
    </source>
</evidence>
<feature type="region of interest" description="Disordered" evidence="1">
    <location>
        <begin position="70"/>
        <end position="116"/>
    </location>
</feature>